<evidence type="ECO:0000313" key="2">
    <source>
        <dbReference type="EMBL" id="NEU76289.1"/>
    </source>
</evidence>
<comment type="caution">
    <text evidence="2">The sequence shown here is derived from an EMBL/GenBank/DDBJ whole genome shotgun (WGS) entry which is preliminary data.</text>
</comment>
<proteinExistence type="predicted"/>
<reference evidence="2 3" key="1">
    <citation type="journal article" date="2015" name="Genome Announc.">
        <title>Draft Genome Sequence of Cyanobacterium Hassallia byssoidea Strain VB512170, Isolated from Monuments in India.</title>
        <authorList>
            <person name="Singh D."/>
            <person name="Chandrababunaidu M.M."/>
            <person name="Panda A."/>
            <person name="Sen D."/>
            <person name="Bhattacharyya S."/>
            <person name="Adhikary S.P."/>
            <person name="Tripathy S."/>
        </authorList>
    </citation>
    <scope>NUCLEOTIDE SEQUENCE [LARGE SCALE GENOMIC DNA]</scope>
    <source>
        <strain evidence="2 3">VB512170</strain>
    </source>
</reference>
<feature type="region of interest" description="Disordered" evidence="1">
    <location>
        <begin position="1"/>
        <end position="50"/>
    </location>
</feature>
<protein>
    <submittedName>
        <fullName evidence="2">Uncharacterized protein</fullName>
    </submittedName>
</protein>
<dbReference type="AlphaFoldDB" id="A0A846HHJ3"/>
<name>A0A846HHJ3_9CYAN</name>
<accession>A0A846HHJ3</accession>
<evidence type="ECO:0000256" key="1">
    <source>
        <dbReference type="SAM" id="MobiDB-lite"/>
    </source>
</evidence>
<sequence>MGRGGRQGRQGRWGRQGRRGGKLPLVPLGLNPDKNGQASPSPDAKREHPL</sequence>
<gene>
    <name evidence="2" type="ORF">PI95_028115</name>
</gene>
<evidence type="ECO:0000313" key="3">
    <source>
        <dbReference type="Proteomes" id="UP000031549"/>
    </source>
</evidence>
<organism evidence="2 3">
    <name type="scientific">Hassallia byssoidea VB512170</name>
    <dbReference type="NCBI Taxonomy" id="1304833"/>
    <lineage>
        <taxon>Bacteria</taxon>
        <taxon>Bacillati</taxon>
        <taxon>Cyanobacteriota</taxon>
        <taxon>Cyanophyceae</taxon>
        <taxon>Nostocales</taxon>
        <taxon>Tolypothrichaceae</taxon>
        <taxon>Hassallia</taxon>
    </lineage>
</organism>
<dbReference type="Proteomes" id="UP000031549">
    <property type="component" value="Unassembled WGS sequence"/>
</dbReference>
<dbReference type="EMBL" id="JTCM02000102">
    <property type="protein sequence ID" value="NEU76289.1"/>
    <property type="molecule type" value="Genomic_DNA"/>
</dbReference>
<keyword evidence="3" id="KW-1185">Reference proteome</keyword>